<name>A0A845GHG1_9BURK</name>
<evidence type="ECO:0000256" key="1">
    <source>
        <dbReference type="SAM" id="Coils"/>
    </source>
</evidence>
<evidence type="ECO:0000313" key="3">
    <source>
        <dbReference type="EMBL" id="MYM92950.1"/>
    </source>
</evidence>
<dbReference type="AlphaFoldDB" id="A0A845GHG1"/>
<reference evidence="3" key="1">
    <citation type="submission" date="2019-12" db="EMBL/GenBank/DDBJ databases">
        <title>Novel species isolated from a subtropical stream in China.</title>
        <authorList>
            <person name="Lu H."/>
        </authorList>
    </citation>
    <scope>NUCLEOTIDE SEQUENCE [LARGE SCALE GENOMIC DNA]</scope>
    <source>
        <strain evidence="3">FT81W</strain>
    </source>
</reference>
<protein>
    <recommendedName>
        <fullName evidence="5">DUF922 domain-containing protein</fullName>
    </recommendedName>
</protein>
<feature type="coiled-coil region" evidence="1">
    <location>
        <begin position="136"/>
        <end position="163"/>
    </location>
</feature>
<keyword evidence="1" id="KW-0175">Coiled coil</keyword>
<comment type="caution">
    <text evidence="3">The sequence shown here is derived from an EMBL/GenBank/DDBJ whole genome shotgun (WGS) entry which is preliminary data.</text>
</comment>
<evidence type="ECO:0000256" key="2">
    <source>
        <dbReference type="SAM" id="SignalP"/>
    </source>
</evidence>
<sequence length="235" mass="25647">MRFVVLVGLALLAPLASGTASAAAQRTPFQIRCEDTIAKTVSVLSAKQNGYTINNQLPYRALTAKFGSIDGKMVTLGLTVTNAQYSAALGGTVLQDAASGYECIAPKVELKLNYSPVLIYVGNEFAPGSCAYKTILEHEQRHLQAYMENLARVEQVVRAALNKRFEAKPLYAPSGTAMSALEHEINGTWFPFVRDEFEKGKAKQAAIDTPTEYARLSKACDGEIEAVLLRRRKNN</sequence>
<feature type="signal peptide" evidence="2">
    <location>
        <begin position="1"/>
        <end position="22"/>
    </location>
</feature>
<evidence type="ECO:0008006" key="5">
    <source>
        <dbReference type="Google" id="ProtNLM"/>
    </source>
</evidence>
<keyword evidence="2" id="KW-0732">Signal</keyword>
<gene>
    <name evidence="3" type="ORF">GTP90_03620</name>
</gene>
<feature type="chain" id="PRO_5032720995" description="DUF922 domain-containing protein" evidence="2">
    <location>
        <begin position="23"/>
        <end position="235"/>
    </location>
</feature>
<organism evidence="3 4">
    <name type="scientific">Duganella vulcania</name>
    <dbReference type="NCBI Taxonomy" id="2692166"/>
    <lineage>
        <taxon>Bacteria</taxon>
        <taxon>Pseudomonadati</taxon>
        <taxon>Pseudomonadota</taxon>
        <taxon>Betaproteobacteria</taxon>
        <taxon>Burkholderiales</taxon>
        <taxon>Oxalobacteraceae</taxon>
        <taxon>Telluria group</taxon>
        <taxon>Duganella</taxon>
    </lineage>
</organism>
<accession>A0A845GHG1</accession>
<dbReference type="Proteomes" id="UP000447355">
    <property type="component" value="Unassembled WGS sequence"/>
</dbReference>
<dbReference type="EMBL" id="WWCX01000002">
    <property type="protein sequence ID" value="MYM92950.1"/>
    <property type="molecule type" value="Genomic_DNA"/>
</dbReference>
<evidence type="ECO:0000313" key="4">
    <source>
        <dbReference type="Proteomes" id="UP000447355"/>
    </source>
</evidence>
<proteinExistence type="predicted"/>
<dbReference type="RefSeq" id="WP_161082210.1">
    <property type="nucleotide sequence ID" value="NZ_WWCX01000002.1"/>
</dbReference>